<evidence type="ECO:0000313" key="2">
    <source>
        <dbReference type="Proteomes" id="UP000814128"/>
    </source>
</evidence>
<dbReference type="EMBL" id="MU273853">
    <property type="protein sequence ID" value="KAI0027699.1"/>
    <property type="molecule type" value="Genomic_DNA"/>
</dbReference>
<accession>A0ACB8Q794</accession>
<sequence>MFRNGPEYEARLRKPFSPPSVTLKEIHAVVPKTLLQKSSSLGCYYVARDIVLATAFLGFASYIPAMTQSLSAAAAPASWLAVPVASLLWCTYWWFQGLLWSGIFCLELTRVRLQAGHGSLFNSPLANNTVGFLLHSALLIPYFAWRSTHHAHHKATGSMERDENYIPRLRSDMGLPPAKVARKADYAEIFEETPIWTLARVLIMQAFGWWLYLSQNTLGARMYPKGTNHFNPYSKLFKDHERIYIVLSDIGIGTMTIILAWIVRRYGWWTVFKYYGAPYLATNMWAVMFTYLHHSDPTIVHYYASEWTFLRGAAATVDRPLMGWMGRFFLHNISHDHVAHHFFVSAPFYNGPKITKRIRAVLGEHYNYDSTNTFYALWRSFTQCIFVEEEGGIVFYKNKYGEQARKLADGAFGRLRSETCTQALTRFARIIVGKPESGL</sequence>
<reference evidence="1" key="2">
    <citation type="journal article" date="2022" name="New Phytol.">
        <title>Evolutionary transition to the ectomycorrhizal habit in the genomes of a hyperdiverse lineage of mushroom-forming fungi.</title>
        <authorList>
            <person name="Looney B."/>
            <person name="Miyauchi S."/>
            <person name="Morin E."/>
            <person name="Drula E."/>
            <person name="Courty P.E."/>
            <person name="Kohler A."/>
            <person name="Kuo A."/>
            <person name="LaButti K."/>
            <person name="Pangilinan J."/>
            <person name="Lipzen A."/>
            <person name="Riley R."/>
            <person name="Andreopoulos W."/>
            <person name="He G."/>
            <person name="Johnson J."/>
            <person name="Nolan M."/>
            <person name="Tritt A."/>
            <person name="Barry K.W."/>
            <person name="Grigoriev I.V."/>
            <person name="Nagy L.G."/>
            <person name="Hibbett D."/>
            <person name="Henrissat B."/>
            <person name="Matheny P.B."/>
            <person name="Labbe J."/>
            <person name="Martin F.M."/>
        </authorList>
    </citation>
    <scope>NUCLEOTIDE SEQUENCE</scope>
    <source>
        <strain evidence="1">EC-137</strain>
    </source>
</reference>
<proteinExistence type="predicted"/>
<evidence type="ECO:0000313" key="1">
    <source>
        <dbReference type="EMBL" id="KAI0027699.1"/>
    </source>
</evidence>
<keyword evidence="2" id="KW-1185">Reference proteome</keyword>
<gene>
    <name evidence="1" type="ORF">K488DRAFT_81023</name>
</gene>
<reference evidence="1" key="1">
    <citation type="submission" date="2021-02" db="EMBL/GenBank/DDBJ databases">
        <authorList>
            <consortium name="DOE Joint Genome Institute"/>
            <person name="Ahrendt S."/>
            <person name="Looney B.P."/>
            <person name="Miyauchi S."/>
            <person name="Morin E."/>
            <person name="Drula E."/>
            <person name="Courty P.E."/>
            <person name="Chicoki N."/>
            <person name="Fauchery L."/>
            <person name="Kohler A."/>
            <person name="Kuo A."/>
            <person name="Labutti K."/>
            <person name="Pangilinan J."/>
            <person name="Lipzen A."/>
            <person name="Riley R."/>
            <person name="Andreopoulos W."/>
            <person name="He G."/>
            <person name="Johnson J."/>
            <person name="Barry K.W."/>
            <person name="Grigoriev I.V."/>
            <person name="Nagy L."/>
            <person name="Hibbett D."/>
            <person name="Henrissat B."/>
            <person name="Matheny P.B."/>
            <person name="Labbe J."/>
            <person name="Martin F."/>
        </authorList>
    </citation>
    <scope>NUCLEOTIDE SEQUENCE</scope>
    <source>
        <strain evidence="1">EC-137</strain>
    </source>
</reference>
<comment type="caution">
    <text evidence="1">The sequence shown here is derived from an EMBL/GenBank/DDBJ whole genome shotgun (WGS) entry which is preliminary data.</text>
</comment>
<name>A0ACB8Q794_9AGAM</name>
<dbReference type="Proteomes" id="UP000814128">
    <property type="component" value="Unassembled WGS sequence"/>
</dbReference>
<protein>
    <submittedName>
        <fullName evidence="1">Delta-12 fatty acid desaturase protein</fullName>
    </submittedName>
</protein>
<organism evidence="1 2">
    <name type="scientific">Vararia minispora EC-137</name>
    <dbReference type="NCBI Taxonomy" id="1314806"/>
    <lineage>
        <taxon>Eukaryota</taxon>
        <taxon>Fungi</taxon>
        <taxon>Dikarya</taxon>
        <taxon>Basidiomycota</taxon>
        <taxon>Agaricomycotina</taxon>
        <taxon>Agaricomycetes</taxon>
        <taxon>Russulales</taxon>
        <taxon>Lachnocladiaceae</taxon>
        <taxon>Vararia</taxon>
    </lineage>
</organism>